<dbReference type="InterPro" id="IPR016161">
    <property type="entry name" value="Ald_DH/histidinol_DH"/>
</dbReference>
<feature type="active site" evidence="8">
    <location>
        <position position="242"/>
    </location>
</feature>
<evidence type="ECO:0000256" key="2">
    <source>
        <dbReference type="ARBA" id="ARBA00011738"/>
    </source>
</evidence>
<dbReference type="Gene3D" id="3.40.309.10">
    <property type="entry name" value="Aldehyde Dehydrogenase, Chain A, domain 2"/>
    <property type="match status" value="1"/>
</dbReference>
<dbReference type="Proteomes" id="UP001287445">
    <property type="component" value="Unassembled WGS sequence"/>
</dbReference>
<dbReference type="GO" id="GO:0018462">
    <property type="term" value="F:4-(hydroxymethyl)benzenesulfonate dehydrogenase activity"/>
    <property type="evidence" value="ECO:0007669"/>
    <property type="project" value="UniProtKB-EC"/>
</dbReference>
<protein>
    <recommendedName>
        <fullName evidence="6">4-(hydroxymethyl)benzenesulfonate dehydrogenase</fullName>
        <ecNumber evidence="6">1.1.1.257</ecNumber>
    </recommendedName>
    <alternativeName>
        <fullName evidence="7">Toluenesulfonate aldehyde dehydrogenase TsaD</fullName>
    </alternativeName>
</protein>
<dbReference type="AlphaFoldDB" id="A0AAJ2V9H4"/>
<comment type="similarity">
    <text evidence="1 9">Belongs to the aldehyde dehydrogenase family.</text>
</comment>
<dbReference type="PANTHER" id="PTHR42804">
    <property type="entry name" value="ALDEHYDE DEHYDROGENASE"/>
    <property type="match status" value="1"/>
</dbReference>
<dbReference type="SUPFAM" id="SSF53720">
    <property type="entry name" value="ALDH-like"/>
    <property type="match status" value="1"/>
</dbReference>
<comment type="function">
    <text evidence="5">Involved in the toluene-4-sulfonate degradation pathway. Does not discriminate between the sulfonate and the carboxyl substituents and can also be involved in the p-toluenecarboxylate degradation pathway.</text>
</comment>
<sequence length="472" mass="49977">MPNILKNYVDGAWVDPSDAATQDIVNPATGSVSGRLALSTVADVDRAVAAARRAFGSYSQTSLEERAALLNRIADGHAARAEDMARAVTADIGMPVAYARAIVQVGARQFRFLAQAIGKYPFAEDRDGTLVLKEPIGVVGLIPPWNYPAIQSAEKVAPALAAGCTMILKPGTPYTNQVLAEILHEAGVPKGVFNLLNGRGSVIGTALSRHHDVDMIAFTGSTGVGIDVQKNAADTVKRVSLELGGKSPHIILPDADLPAAAKGAVEKVMRNSGQTCIAPTRTLIPRAHKAELEKLIRAAVEAISIGDPLTDVFMGPAANEAQWHTVQKYIQTGIDEGATLLAGGLGHPEGLTEGWFERPTVFTDVRNDMKIAREEIFGPVMSLITYDTIEDAIAIANDTPYGLAAYVDGGDQKVVLDVASRLRAGHVMLNGEQPNFQAPFGGYKQSGNGRIWGLAGLEEYLETKSVVGVAAI</sequence>
<dbReference type="GO" id="GO:0016620">
    <property type="term" value="F:oxidoreductase activity, acting on the aldehyde or oxo group of donors, NAD or NADP as acceptor"/>
    <property type="evidence" value="ECO:0007669"/>
    <property type="project" value="InterPro"/>
</dbReference>
<dbReference type="Gene3D" id="3.40.605.10">
    <property type="entry name" value="Aldehyde Dehydrogenase, Chain A, domain 1"/>
    <property type="match status" value="1"/>
</dbReference>
<evidence type="ECO:0000256" key="8">
    <source>
        <dbReference type="PROSITE-ProRule" id="PRU10007"/>
    </source>
</evidence>
<evidence type="ECO:0000256" key="1">
    <source>
        <dbReference type="ARBA" id="ARBA00009986"/>
    </source>
</evidence>
<evidence type="ECO:0000313" key="12">
    <source>
        <dbReference type="Proteomes" id="UP001287445"/>
    </source>
</evidence>
<name>A0AAJ2V9H4_DELAC</name>
<feature type="domain" description="Aldehyde dehydrogenase" evidence="10">
    <location>
        <begin position="13"/>
        <end position="466"/>
    </location>
</feature>
<evidence type="ECO:0000256" key="3">
    <source>
        <dbReference type="ARBA" id="ARBA00023002"/>
    </source>
</evidence>
<dbReference type="EMBL" id="JAWWMZ010000003">
    <property type="protein sequence ID" value="MDX4953656.1"/>
    <property type="molecule type" value="Genomic_DNA"/>
</dbReference>
<evidence type="ECO:0000313" key="11">
    <source>
        <dbReference type="EMBL" id="MDX4953656.1"/>
    </source>
</evidence>
<proteinExistence type="inferred from homology"/>
<evidence type="ECO:0000256" key="7">
    <source>
        <dbReference type="ARBA" id="ARBA00079883"/>
    </source>
</evidence>
<dbReference type="FunFam" id="3.40.605.10:FF:000007">
    <property type="entry name" value="NAD/NADP-dependent betaine aldehyde dehydrogenase"/>
    <property type="match status" value="1"/>
</dbReference>
<evidence type="ECO:0000256" key="9">
    <source>
        <dbReference type="RuleBase" id="RU003345"/>
    </source>
</evidence>
<gene>
    <name evidence="11" type="ORF">SGN30_09510</name>
</gene>
<dbReference type="RefSeq" id="WP_319073193.1">
    <property type="nucleotide sequence ID" value="NZ_JAWWMZ010000003.1"/>
</dbReference>
<dbReference type="InterPro" id="IPR029510">
    <property type="entry name" value="Ald_DH_CS_GLU"/>
</dbReference>
<dbReference type="InterPro" id="IPR016162">
    <property type="entry name" value="Ald_DH_N"/>
</dbReference>
<keyword evidence="3 9" id="KW-0560">Oxidoreductase</keyword>
<dbReference type="InterPro" id="IPR016163">
    <property type="entry name" value="Ald_DH_C"/>
</dbReference>
<comment type="catalytic activity">
    <reaction evidence="4">
        <text>4-(hydroxymethyl)benzenesulfonate + NAD(+) = 4-formylbenzenesulfonate + NADH + H(+)</text>
        <dbReference type="Rhea" id="RHEA:24412"/>
        <dbReference type="ChEBI" id="CHEBI:11944"/>
        <dbReference type="ChEBI" id="CHEBI:11987"/>
        <dbReference type="ChEBI" id="CHEBI:15378"/>
        <dbReference type="ChEBI" id="CHEBI:57540"/>
        <dbReference type="ChEBI" id="CHEBI:57945"/>
        <dbReference type="EC" id="1.1.1.257"/>
    </reaction>
</comment>
<comment type="subunit">
    <text evidence="2">Homodimer.</text>
</comment>
<evidence type="ECO:0000256" key="4">
    <source>
        <dbReference type="ARBA" id="ARBA00051407"/>
    </source>
</evidence>
<evidence type="ECO:0000259" key="10">
    <source>
        <dbReference type="Pfam" id="PF00171"/>
    </source>
</evidence>
<dbReference type="Pfam" id="PF00171">
    <property type="entry name" value="Aldedh"/>
    <property type="match status" value="1"/>
</dbReference>
<evidence type="ECO:0000256" key="5">
    <source>
        <dbReference type="ARBA" id="ARBA00056807"/>
    </source>
</evidence>
<dbReference type="CDD" id="cd07138">
    <property type="entry name" value="ALDH_CddD_SSP0762"/>
    <property type="match status" value="1"/>
</dbReference>
<dbReference type="EC" id="1.1.1.257" evidence="6"/>
<organism evidence="11 12">
    <name type="scientific">Delftia acidovorans</name>
    <name type="common">Pseudomonas acidovorans</name>
    <name type="synonym">Comamonas acidovorans</name>
    <dbReference type="NCBI Taxonomy" id="80866"/>
    <lineage>
        <taxon>Bacteria</taxon>
        <taxon>Pseudomonadati</taxon>
        <taxon>Pseudomonadota</taxon>
        <taxon>Betaproteobacteria</taxon>
        <taxon>Burkholderiales</taxon>
        <taxon>Comamonadaceae</taxon>
        <taxon>Delftia</taxon>
    </lineage>
</organism>
<evidence type="ECO:0000256" key="6">
    <source>
        <dbReference type="ARBA" id="ARBA00066857"/>
    </source>
</evidence>
<dbReference type="PANTHER" id="PTHR42804:SF1">
    <property type="entry name" value="ALDEHYDE DEHYDROGENASE-RELATED"/>
    <property type="match status" value="1"/>
</dbReference>
<dbReference type="InterPro" id="IPR015590">
    <property type="entry name" value="Aldehyde_DH_dom"/>
</dbReference>
<reference evidence="11" key="1">
    <citation type="submission" date="2023-11" db="EMBL/GenBank/DDBJ databases">
        <title>Identification and selenium tolerance of Delftia acidovorans R3-25.</title>
        <authorList>
            <person name="Zhang S."/>
            <person name="Liu Y."/>
            <person name="Guo Y."/>
        </authorList>
    </citation>
    <scope>NUCLEOTIDE SEQUENCE</scope>
    <source>
        <strain evidence="11">R3-25</strain>
    </source>
</reference>
<accession>A0AAJ2V9H4</accession>
<comment type="caution">
    <text evidence="11">The sequence shown here is derived from an EMBL/GenBank/DDBJ whole genome shotgun (WGS) entry which is preliminary data.</text>
</comment>
<dbReference type="PROSITE" id="PS00687">
    <property type="entry name" value="ALDEHYDE_DEHYDR_GLU"/>
    <property type="match status" value="1"/>
</dbReference>